<gene>
    <name evidence="1" type="ORF">BDV96DRAFT_655673</name>
</gene>
<keyword evidence="2" id="KW-1185">Reference proteome</keyword>
<dbReference type="OrthoDB" id="3795901at2759"/>
<protein>
    <submittedName>
        <fullName evidence="1">Uncharacterized protein</fullName>
    </submittedName>
</protein>
<accession>A0A6A5YFB2</accession>
<dbReference type="EMBL" id="ML977382">
    <property type="protein sequence ID" value="KAF2105394.1"/>
    <property type="molecule type" value="Genomic_DNA"/>
</dbReference>
<sequence>MQQLPVKKGVKHIITASNRPKQTCALLTLAGEFCNRIYGFAAEETDDSVLPHLLPRNASDSVTTGPSPASSRNFFHLTQACYQIREEYRPLWLRASHINIQLGDLQGFLKTFYPATADYANGPSKLWLSWSHDSLVDKDELAYVEITQLLLLRAHHPATRLQFYPHEIAEADEPAQAFLDYFCTPEGYLSSDLDDEAREEWAYKITQVYGLTDSLNNLLNHNNDIWFEDIRRGRVSEVHILAQLWSNIDVFITVASPTSTNDIAKRIKFNGSTAAEALLLAQRYGFQASNLLRAFTFKPRL</sequence>
<evidence type="ECO:0000313" key="2">
    <source>
        <dbReference type="Proteomes" id="UP000799770"/>
    </source>
</evidence>
<dbReference type="AlphaFoldDB" id="A0A6A5YFB2"/>
<organism evidence="1 2">
    <name type="scientific">Lophiotrema nucula</name>
    <dbReference type="NCBI Taxonomy" id="690887"/>
    <lineage>
        <taxon>Eukaryota</taxon>
        <taxon>Fungi</taxon>
        <taxon>Dikarya</taxon>
        <taxon>Ascomycota</taxon>
        <taxon>Pezizomycotina</taxon>
        <taxon>Dothideomycetes</taxon>
        <taxon>Pleosporomycetidae</taxon>
        <taxon>Pleosporales</taxon>
        <taxon>Lophiotremataceae</taxon>
        <taxon>Lophiotrema</taxon>
    </lineage>
</organism>
<dbReference type="Proteomes" id="UP000799770">
    <property type="component" value="Unassembled WGS sequence"/>
</dbReference>
<evidence type="ECO:0000313" key="1">
    <source>
        <dbReference type="EMBL" id="KAF2105394.1"/>
    </source>
</evidence>
<proteinExistence type="predicted"/>
<name>A0A6A5YFB2_9PLEO</name>
<reference evidence="1" key="1">
    <citation type="journal article" date="2020" name="Stud. Mycol.">
        <title>101 Dothideomycetes genomes: a test case for predicting lifestyles and emergence of pathogens.</title>
        <authorList>
            <person name="Haridas S."/>
            <person name="Albert R."/>
            <person name="Binder M."/>
            <person name="Bloem J."/>
            <person name="Labutti K."/>
            <person name="Salamov A."/>
            <person name="Andreopoulos B."/>
            <person name="Baker S."/>
            <person name="Barry K."/>
            <person name="Bills G."/>
            <person name="Bluhm B."/>
            <person name="Cannon C."/>
            <person name="Castanera R."/>
            <person name="Culley D."/>
            <person name="Daum C."/>
            <person name="Ezra D."/>
            <person name="Gonzalez J."/>
            <person name="Henrissat B."/>
            <person name="Kuo A."/>
            <person name="Liang C."/>
            <person name="Lipzen A."/>
            <person name="Lutzoni F."/>
            <person name="Magnuson J."/>
            <person name="Mondo S."/>
            <person name="Nolan M."/>
            <person name="Ohm R."/>
            <person name="Pangilinan J."/>
            <person name="Park H.-J."/>
            <person name="Ramirez L."/>
            <person name="Alfaro M."/>
            <person name="Sun H."/>
            <person name="Tritt A."/>
            <person name="Yoshinaga Y."/>
            <person name="Zwiers L.-H."/>
            <person name="Turgeon B."/>
            <person name="Goodwin S."/>
            <person name="Spatafora J."/>
            <person name="Crous P."/>
            <person name="Grigoriev I."/>
        </authorList>
    </citation>
    <scope>NUCLEOTIDE SEQUENCE</scope>
    <source>
        <strain evidence="1">CBS 627.86</strain>
    </source>
</reference>